<dbReference type="SUPFAM" id="SSF52833">
    <property type="entry name" value="Thioredoxin-like"/>
    <property type="match status" value="1"/>
</dbReference>
<feature type="domain" description="GST C-terminal" evidence="2">
    <location>
        <begin position="83"/>
        <end position="200"/>
    </location>
</feature>
<dbReference type="InterPro" id="IPR040079">
    <property type="entry name" value="Glutathione_S-Trfase"/>
</dbReference>
<dbReference type="Pfam" id="PF02798">
    <property type="entry name" value="GST_N"/>
    <property type="match status" value="1"/>
</dbReference>
<gene>
    <name evidence="3" type="ORF">DI536_18330</name>
</gene>
<dbReference type="Gene3D" id="3.40.30.10">
    <property type="entry name" value="Glutaredoxin"/>
    <property type="match status" value="1"/>
</dbReference>
<protein>
    <recommendedName>
        <fullName evidence="5">Glutathione S-transferase</fullName>
    </recommendedName>
</protein>
<dbReference type="SFLD" id="SFLDS00019">
    <property type="entry name" value="Glutathione_Transferase_(cytos"/>
    <property type="match status" value="1"/>
</dbReference>
<evidence type="ECO:0000313" key="4">
    <source>
        <dbReference type="Proteomes" id="UP000249061"/>
    </source>
</evidence>
<dbReference type="InterPro" id="IPR010987">
    <property type="entry name" value="Glutathione-S-Trfase_C-like"/>
</dbReference>
<dbReference type="SUPFAM" id="SSF47616">
    <property type="entry name" value="GST C-terminal domain-like"/>
    <property type="match status" value="1"/>
</dbReference>
<dbReference type="PROSITE" id="PS50404">
    <property type="entry name" value="GST_NTER"/>
    <property type="match status" value="1"/>
</dbReference>
<dbReference type="InterPro" id="IPR004046">
    <property type="entry name" value="GST_C"/>
</dbReference>
<evidence type="ECO:0000259" key="2">
    <source>
        <dbReference type="PROSITE" id="PS50405"/>
    </source>
</evidence>
<sequence length="200" mass="22067">MNKPTLTYFDIPTSRGEEIRLALTIAGVPFNDERLSREQWNARKDSSPFGALPIFSQEGKPPLAQSNAILRMLGSEHGLLPKDAWESARHEAVMCAVEEMRAKLGPTNRISDAEEKKKAREALANEFFPTWTAQIEKQITGPFVGSELSVADLKIFVAMTPLLAGKIDHVPPSVFAPFTKTLALVAAVKAHPKVTAWYAR</sequence>
<dbReference type="InterPro" id="IPR050213">
    <property type="entry name" value="GST_superfamily"/>
</dbReference>
<evidence type="ECO:0000259" key="1">
    <source>
        <dbReference type="PROSITE" id="PS50404"/>
    </source>
</evidence>
<dbReference type="GO" id="GO:0006749">
    <property type="term" value="P:glutathione metabolic process"/>
    <property type="evidence" value="ECO:0007669"/>
    <property type="project" value="TreeGrafter"/>
</dbReference>
<reference evidence="3 4" key="1">
    <citation type="submission" date="2017-08" db="EMBL/GenBank/DDBJ databases">
        <title>Infants hospitalized years apart are colonized by the same room-sourced microbial strains.</title>
        <authorList>
            <person name="Brooks B."/>
            <person name="Olm M.R."/>
            <person name="Firek B.A."/>
            <person name="Baker R."/>
            <person name="Thomas B.C."/>
            <person name="Morowitz M.J."/>
            <person name="Banfield J.F."/>
        </authorList>
    </citation>
    <scope>NUCLEOTIDE SEQUENCE [LARGE SCALE GENOMIC DNA]</scope>
    <source>
        <strain evidence="3">S2_003_000_R2_14</strain>
    </source>
</reference>
<accession>A0A2W5TF61</accession>
<dbReference type="Proteomes" id="UP000249061">
    <property type="component" value="Unassembled WGS sequence"/>
</dbReference>
<proteinExistence type="predicted"/>
<comment type="caution">
    <text evidence="3">The sequence shown here is derived from an EMBL/GenBank/DDBJ whole genome shotgun (WGS) entry which is preliminary data.</text>
</comment>
<evidence type="ECO:0000313" key="3">
    <source>
        <dbReference type="EMBL" id="PZR11096.1"/>
    </source>
</evidence>
<dbReference type="AlphaFoldDB" id="A0A2W5TF61"/>
<dbReference type="CDD" id="cd03039">
    <property type="entry name" value="GST_N_Sigma_like"/>
    <property type="match status" value="1"/>
</dbReference>
<dbReference type="PANTHER" id="PTHR11571">
    <property type="entry name" value="GLUTATHIONE S-TRANSFERASE"/>
    <property type="match status" value="1"/>
</dbReference>
<dbReference type="PANTHER" id="PTHR11571:SF252">
    <property type="entry name" value="GLUTATHIONE S-TRANSFERASE"/>
    <property type="match status" value="1"/>
</dbReference>
<dbReference type="Gene3D" id="1.20.1050.10">
    <property type="match status" value="1"/>
</dbReference>
<organism evidence="3 4">
    <name type="scientific">Archangium gephyra</name>
    <dbReference type="NCBI Taxonomy" id="48"/>
    <lineage>
        <taxon>Bacteria</taxon>
        <taxon>Pseudomonadati</taxon>
        <taxon>Myxococcota</taxon>
        <taxon>Myxococcia</taxon>
        <taxon>Myxococcales</taxon>
        <taxon>Cystobacterineae</taxon>
        <taxon>Archangiaceae</taxon>
        <taxon>Archangium</taxon>
    </lineage>
</organism>
<name>A0A2W5TF61_9BACT</name>
<evidence type="ECO:0008006" key="5">
    <source>
        <dbReference type="Google" id="ProtNLM"/>
    </source>
</evidence>
<dbReference type="GO" id="GO:0004364">
    <property type="term" value="F:glutathione transferase activity"/>
    <property type="evidence" value="ECO:0007669"/>
    <property type="project" value="TreeGrafter"/>
</dbReference>
<dbReference type="InterPro" id="IPR036282">
    <property type="entry name" value="Glutathione-S-Trfase_C_sf"/>
</dbReference>
<dbReference type="InterPro" id="IPR004045">
    <property type="entry name" value="Glutathione_S-Trfase_N"/>
</dbReference>
<dbReference type="Pfam" id="PF14497">
    <property type="entry name" value="GST_C_3"/>
    <property type="match status" value="1"/>
</dbReference>
<dbReference type="EMBL" id="QFQP01000015">
    <property type="protein sequence ID" value="PZR11096.1"/>
    <property type="molecule type" value="Genomic_DNA"/>
</dbReference>
<dbReference type="PROSITE" id="PS50405">
    <property type="entry name" value="GST_CTER"/>
    <property type="match status" value="1"/>
</dbReference>
<feature type="domain" description="GST N-terminal" evidence="1">
    <location>
        <begin position="2"/>
        <end position="81"/>
    </location>
</feature>
<dbReference type="InterPro" id="IPR036249">
    <property type="entry name" value="Thioredoxin-like_sf"/>
</dbReference>